<dbReference type="EMBL" id="AP029264">
    <property type="protein sequence ID" value="BFF95253.1"/>
    <property type="molecule type" value="Genomic_DNA"/>
</dbReference>
<accession>A0AAU9FHZ0</accession>
<organism evidence="2 3">
    <name type="scientific">Drosophila madeirensis</name>
    <name type="common">Fruit fly</name>
    <dbReference type="NCBI Taxonomy" id="30013"/>
    <lineage>
        <taxon>Eukaryota</taxon>
        <taxon>Metazoa</taxon>
        <taxon>Ecdysozoa</taxon>
        <taxon>Arthropoda</taxon>
        <taxon>Hexapoda</taxon>
        <taxon>Insecta</taxon>
        <taxon>Pterygota</taxon>
        <taxon>Neoptera</taxon>
        <taxon>Endopterygota</taxon>
        <taxon>Diptera</taxon>
        <taxon>Brachycera</taxon>
        <taxon>Muscomorpha</taxon>
        <taxon>Ephydroidea</taxon>
        <taxon>Drosophilidae</taxon>
        <taxon>Drosophila</taxon>
        <taxon>Sophophora</taxon>
    </lineage>
</organism>
<feature type="compositionally biased region" description="Basic and acidic residues" evidence="1">
    <location>
        <begin position="11"/>
        <end position="28"/>
    </location>
</feature>
<dbReference type="AlphaFoldDB" id="A0AAU9FHZ0"/>
<evidence type="ECO:0000256" key="1">
    <source>
        <dbReference type="SAM" id="MobiDB-lite"/>
    </source>
</evidence>
<name>A0AAU9FHZ0_DROMD</name>
<proteinExistence type="predicted"/>
<evidence type="ECO:0000313" key="2">
    <source>
        <dbReference type="EMBL" id="BFF95253.1"/>
    </source>
</evidence>
<reference evidence="2 3" key="1">
    <citation type="submission" date="2024-02" db="EMBL/GenBank/DDBJ databases">
        <title>A chromosome-level genome assembly of Drosophila madeirensis, a fruit fly species endemic to Madeira island.</title>
        <authorList>
            <person name="Tomihara K."/>
            <person name="Llopart A."/>
            <person name="Yamamoto D."/>
        </authorList>
    </citation>
    <scope>NUCLEOTIDE SEQUENCE [LARGE SCALE GENOMIC DNA]</scope>
    <source>
        <strain evidence="2 3">RF1</strain>
    </source>
</reference>
<evidence type="ECO:0000313" key="3">
    <source>
        <dbReference type="Proteomes" id="UP001500889"/>
    </source>
</evidence>
<feature type="compositionally biased region" description="Basic residues" evidence="1">
    <location>
        <begin position="1"/>
        <end position="10"/>
    </location>
</feature>
<gene>
    <name evidence="2" type="ORF">DMAD_12698</name>
</gene>
<dbReference type="Proteomes" id="UP001500889">
    <property type="component" value="Chromosome U"/>
</dbReference>
<feature type="region of interest" description="Disordered" evidence="1">
    <location>
        <begin position="1"/>
        <end position="34"/>
    </location>
</feature>
<keyword evidence="3" id="KW-1185">Reference proteome</keyword>
<protein>
    <submittedName>
        <fullName evidence="2">Uncharacterized protein</fullName>
    </submittedName>
</protein>
<sequence>MAHRARKRRNERGETEQCESAREEDTHTHTRGSFMQHAKWCVKKESRVGFCLPHLRPPIHPFFTLLRLFSCSKQIAKDVDAAASAQWYMANEVHDVELHPKRKS</sequence>